<dbReference type="Pfam" id="PF13620">
    <property type="entry name" value="CarboxypepD_reg"/>
    <property type="match status" value="1"/>
</dbReference>
<protein>
    <submittedName>
        <fullName evidence="9">Cna B-type protein</fullName>
    </submittedName>
</protein>
<feature type="domain" description="TonB-dependent transporter Oar-like beta-barrel" evidence="8">
    <location>
        <begin position="239"/>
        <end position="1148"/>
    </location>
</feature>
<dbReference type="GO" id="GO:0015344">
    <property type="term" value="F:siderophore uptake transmembrane transporter activity"/>
    <property type="evidence" value="ECO:0007669"/>
    <property type="project" value="TreeGrafter"/>
</dbReference>
<evidence type="ECO:0000256" key="1">
    <source>
        <dbReference type="ARBA" id="ARBA00004571"/>
    </source>
</evidence>
<dbReference type="GO" id="GO:0009279">
    <property type="term" value="C:cell outer membrane"/>
    <property type="evidence" value="ECO:0007669"/>
    <property type="project" value="UniProtKB-SubCell"/>
</dbReference>
<name>Q01RF0_SOLUE</name>
<evidence type="ECO:0000256" key="6">
    <source>
        <dbReference type="ARBA" id="ARBA00023237"/>
    </source>
</evidence>
<dbReference type="eggNOG" id="COG4771">
    <property type="taxonomic scope" value="Bacteria"/>
</dbReference>
<gene>
    <name evidence="9" type="ordered locus">Acid_6854</name>
</gene>
<keyword evidence="7" id="KW-0732">Signal</keyword>
<dbReference type="Gene3D" id="2.60.40.1120">
    <property type="entry name" value="Carboxypeptidase-like, regulatory domain"/>
    <property type="match status" value="1"/>
</dbReference>
<dbReference type="KEGG" id="sus:Acid_6854"/>
<evidence type="ECO:0000259" key="8">
    <source>
        <dbReference type="Pfam" id="PF25183"/>
    </source>
</evidence>
<proteinExistence type="predicted"/>
<dbReference type="InterPro" id="IPR008969">
    <property type="entry name" value="CarboxyPept-like_regulatory"/>
</dbReference>
<dbReference type="GO" id="GO:0044718">
    <property type="term" value="P:siderophore transmembrane transport"/>
    <property type="evidence" value="ECO:0007669"/>
    <property type="project" value="TreeGrafter"/>
</dbReference>
<dbReference type="AlphaFoldDB" id="Q01RF0"/>
<feature type="signal peptide" evidence="7">
    <location>
        <begin position="1"/>
        <end position="20"/>
    </location>
</feature>
<dbReference type="InterPro" id="IPR057601">
    <property type="entry name" value="Oar-like_b-barrel"/>
</dbReference>
<dbReference type="SUPFAM" id="SSF56935">
    <property type="entry name" value="Porins"/>
    <property type="match status" value="1"/>
</dbReference>
<evidence type="ECO:0000313" key="9">
    <source>
        <dbReference type="EMBL" id="ABJ87770.1"/>
    </source>
</evidence>
<accession>Q01RF0</accession>
<evidence type="ECO:0000256" key="2">
    <source>
        <dbReference type="ARBA" id="ARBA00022448"/>
    </source>
</evidence>
<evidence type="ECO:0000256" key="3">
    <source>
        <dbReference type="ARBA" id="ARBA00022452"/>
    </source>
</evidence>
<evidence type="ECO:0000256" key="7">
    <source>
        <dbReference type="SAM" id="SignalP"/>
    </source>
</evidence>
<dbReference type="EMBL" id="CP000473">
    <property type="protein sequence ID" value="ABJ87770.1"/>
    <property type="molecule type" value="Genomic_DNA"/>
</dbReference>
<evidence type="ECO:0000256" key="5">
    <source>
        <dbReference type="ARBA" id="ARBA00023136"/>
    </source>
</evidence>
<organism evidence="9">
    <name type="scientific">Solibacter usitatus (strain Ellin6076)</name>
    <dbReference type="NCBI Taxonomy" id="234267"/>
    <lineage>
        <taxon>Bacteria</taxon>
        <taxon>Pseudomonadati</taxon>
        <taxon>Acidobacteriota</taxon>
        <taxon>Terriglobia</taxon>
        <taxon>Bryobacterales</taxon>
        <taxon>Solibacteraceae</taxon>
        <taxon>Candidatus Solibacter</taxon>
    </lineage>
</organism>
<evidence type="ECO:0000256" key="4">
    <source>
        <dbReference type="ARBA" id="ARBA00022692"/>
    </source>
</evidence>
<dbReference type="HOGENOM" id="CLU_006298_0_0_0"/>
<sequence length="1155" mass="124329" precursor="true">MKSSPMFGLVFLLAASSAFGQVISASVNGAVLDPSGSAVPGAKIHAVNNSTSLEINTTTDSDGRYTIPSLPPGGPYSITATAGGFSTEERAGITLELNQAARIDFTLQVGSVTDKIVVTGDAPLVDATTSAMGQDIAKQSMEDLPLNERNTYSFVFLAPGIQGDVSFTYNNMNFSVNGGRPGTTDILVDGIPSSPGLANPNQGIAVFPSVESVQELKVQTNGYSAEFGRSGSGIINLIYKSGTNHFHGSLFEFLRNSDLDANSFFSNLNNSPLPSFKRNQFGASLGGPVELPKLYHGRNKTFFFAAYEGQRRGSATTLTTTAPTQAQRAGDFTSLLNSAGQLVTIYDPTTTVAQGSGFVRQPFPGNVIPANRIDRVGKNVAAYFPLPNRPGATNTGVNNYFASGTATLTTDIFDAKVDEVLNERSRFFVRYSRLRLNQPAPRLFPAEVAAGQRSPDTQAQLNNSTSIDYTLTLSPTNLVEMRYGFARIKLDYRSISLGFDPTSLGFPSYIAANADHLIFPGIAPANYYSLGAPGQGDTRDPSFESHLLSVENTRILAAHTLRFGVEGRLLRVNDTESGSSTGNFTFTNAITQGPNPNAASTTAGNSIASLLLGVGSGSMGIALKDAATQSHYYAAFVQDDWKITRRLTLNLGFRWDLDIPRTERFNRLETFDPGAPSPLAGPTGIAGLRGGMVFAGVNGNDRRQFEPRWRDFNPRFGFAFQASQNTVLRGGFGIFYAPTLRGAGATVGSTGFGATTNWAGSPDGLTPAVYLSNPFPTGLNVQVGNTQGLLTGIGSSFETPLMGDNNVPYTESWNFDVQHQLPGGILIDAAYVGNHGLHLNMAGENTWNMNQLTPDIIALGTRLQQSVPNPFYHIVTTGPEAAATVPLAYLLTRFPQFTEVDNMFPTGGYSEYHALQLKVQKRFSHGLNWLFSFTGQKTIDDFSILSNVGNSTGGIQNIYDGKGERSLSSNDRSRRMVISGTYQLPLGKGKALGQHWNRAVDALLGQWQVNGIYTYQTGFPISVTAQNTCTNCGINTLRPNNNGQSAKLDGPVAERLNKYFNTSVFSQPAAFTLGNVARTLPDVRAPSSESIDFSLFKMFRPVERLTVQFRAEAYNILNQVVFGMPNTTINSNQFGVISSQANSPRSIQFGLKLLF</sequence>
<keyword evidence="5" id="KW-0472">Membrane</keyword>
<keyword evidence="4" id="KW-0812">Transmembrane</keyword>
<comment type="subcellular location">
    <subcellularLocation>
        <location evidence="1">Cell outer membrane</location>
        <topology evidence="1">Multi-pass membrane protein</topology>
    </subcellularLocation>
</comment>
<dbReference type="SUPFAM" id="SSF49464">
    <property type="entry name" value="Carboxypeptidase regulatory domain-like"/>
    <property type="match status" value="1"/>
</dbReference>
<dbReference type="InterPro" id="IPR036942">
    <property type="entry name" value="Beta-barrel_TonB_sf"/>
</dbReference>
<dbReference type="Gene3D" id="2.40.170.20">
    <property type="entry name" value="TonB-dependent receptor, beta-barrel domain"/>
    <property type="match status" value="1"/>
</dbReference>
<dbReference type="STRING" id="234267.Acid_6854"/>
<keyword evidence="3" id="KW-1134">Transmembrane beta strand</keyword>
<reference evidence="9" key="1">
    <citation type="submission" date="2006-10" db="EMBL/GenBank/DDBJ databases">
        <title>Complete sequence of Solibacter usitatus Ellin6076.</title>
        <authorList>
            <consortium name="US DOE Joint Genome Institute"/>
            <person name="Copeland A."/>
            <person name="Lucas S."/>
            <person name="Lapidus A."/>
            <person name="Barry K."/>
            <person name="Detter J.C."/>
            <person name="Glavina del Rio T."/>
            <person name="Hammon N."/>
            <person name="Israni S."/>
            <person name="Dalin E."/>
            <person name="Tice H."/>
            <person name="Pitluck S."/>
            <person name="Thompson L.S."/>
            <person name="Brettin T."/>
            <person name="Bruce D."/>
            <person name="Han C."/>
            <person name="Tapia R."/>
            <person name="Gilna P."/>
            <person name="Schmutz J."/>
            <person name="Larimer F."/>
            <person name="Land M."/>
            <person name="Hauser L."/>
            <person name="Kyrpides N."/>
            <person name="Mikhailova N."/>
            <person name="Janssen P.H."/>
            <person name="Kuske C.R."/>
            <person name="Richardson P."/>
        </authorList>
    </citation>
    <scope>NUCLEOTIDE SEQUENCE</scope>
    <source>
        <strain evidence="9">Ellin6076</strain>
    </source>
</reference>
<keyword evidence="6" id="KW-0998">Cell outer membrane</keyword>
<feature type="chain" id="PRO_5004162521" evidence="7">
    <location>
        <begin position="21"/>
        <end position="1155"/>
    </location>
</feature>
<dbReference type="PANTHER" id="PTHR30069:SF46">
    <property type="entry name" value="OAR PROTEIN"/>
    <property type="match status" value="1"/>
</dbReference>
<dbReference type="PANTHER" id="PTHR30069">
    <property type="entry name" value="TONB-DEPENDENT OUTER MEMBRANE RECEPTOR"/>
    <property type="match status" value="1"/>
</dbReference>
<dbReference type="InterPro" id="IPR039426">
    <property type="entry name" value="TonB-dep_rcpt-like"/>
</dbReference>
<dbReference type="InParanoid" id="Q01RF0"/>
<dbReference type="OrthoDB" id="97893at2"/>
<keyword evidence="2" id="KW-0813">Transport</keyword>
<dbReference type="Pfam" id="PF25183">
    <property type="entry name" value="OMP_b-brl_4"/>
    <property type="match status" value="1"/>
</dbReference>